<dbReference type="InterPro" id="IPR008391">
    <property type="entry name" value="AXE1_dom"/>
</dbReference>
<dbReference type="EMBL" id="JAMQBK010000014">
    <property type="protein sequence ID" value="MCM2369842.1"/>
    <property type="molecule type" value="Genomic_DNA"/>
</dbReference>
<dbReference type="InterPro" id="IPR002471">
    <property type="entry name" value="Pept_S9_AS"/>
</dbReference>
<dbReference type="PROSITE" id="PS00708">
    <property type="entry name" value="PRO_ENDOPEP_SER"/>
    <property type="match status" value="1"/>
</dbReference>
<dbReference type="Pfam" id="PF05448">
    <property type="entry name" value="AXE1"/>
    <property type="match status" value="1"/>
</dbReference>
<dbReference type="RefSeq" id="WP_250927512.1">
    <property type="nucleotide sequence ID" value="NZ_JAMQBK010000014.1"/>
</dbReference>
<dbReference type="InterPro" id="IPR029058">
    <property type="entry name" value="AB_hydrolase_fold"/>
</dbReference>
<feature type="domain" description="Acetyl xylan esterase" evidence="2">
    <location>
        <begin position="76"/>
        <end position="221"/>
    </location>
</feature>
<comment type="caution">
    <text evidence="3">The sequence shown here is derived from an EMBL/GenBank/DDBJ whole genome shotgun (WGS) entry which is preliminary data.</text>
</comment>
<dbReference type="InterPro" id="IPR050261">
    <property type="entry name" value="FrsA_esterase"/>
</dbReference>
<evidence type="ECO:0000313" key="3">
    <source>
        <dbReference type="EMBL" id="MCM2369842.1"/>
    </source>
</evidence>
<accession>A0ABT0TZ03</accession>
<dbReference type="Proteomes" id="UP001202961">
    <property type="component" value="Unassembled WGS sequence"/>
</dbReference>
<evidence type="ECO:0000313" key="4">
    <source>
        <dbReference type="Proteomes" id="UP001202961"/>
    </source>
</evidence>
<reference evidence="3 4" key="1">
    <citation type="journal article" date="2022" name="Syst. Appl. Microbiol.">
        <title>Rhodopirellula aestuarii sp. nov., a novel member of the genus Rhodopirellula isolated from brackish sediments collected in the Tagus River estuary, Portugal.</title>
        <authorList>
            <person name="Vitorino I.R."/>
            <person name="Klimek D."/>
            <person name="Calusinska M."/>
            <person name="Lobo-da-Cunha A."/>
            <person name="Vasconcelos V."/>
            <person name="Lage O.M."/>
        </authorList>
    </citation>
    <scope>NUCLEOTIDE SEQUENCE [LARGE SCALE GENOMIC DNA]</scope>
    <source>
        <strain evidence="3 4">ICT_H3.1</strain>
    </source>
</reference>
<gene>
    <name evidence="3" type="ORF">NB063_04320</name>
</gene>
<protein>
    <submittedName>
        <fullName evidence="3">Acetylxylan esterase</fullName>
    </submittedName>
</protein>
<keyword evidence="1" id="KW-0378">Hydrolase</keyword>
<dbReference type="PANTHER" id="PTHR22946">
    <property type="entry name" value="DIENELACTONE HYDROLASE DOMAIN-CONTAINING PROTEIN-RELATED"/>
    <property type="match status" value="1"/>
</dbReference>
<dbReference type="Gene3D" id="3.40.50.1820">
    <property type="entry name" value="alpha/beta hydrolase"/>
    <property type="match status" value="1"/>
</dbReference>
<dbReference type="SUPFAM" id="SSF53474">
    <property type="entry name" value="alpha/beta-Hydrolases"/>
    <property type="match status" value="1"/>
</dbReference>
<name>A0ABT0TZ03_9BACT</name>
<sequence>MKRMSGFPAVHLIAVLFVLSSITRSDVLAVADDFAVARQQVLDLGSLTETPRVFETDETDGDLRAIYFEALPWQGKPTRVFAWLGIPENTTGKLPGVVLVHGGGGTAFKEWVEKWNSHGFAAISIAVEGQTDKRAEDRKGWQRHSWAGPQRDGIYGDSANPLKDQWMYHAVADTGLANTLLRSLPEVDSENVGVAGISWGGVITSTVIGIDTRFRFAIPTYGCGHLFNAGNQYGRALGNNELYKRVWDPVVRMDRVNMPVQWLSWPGDQHFPLDCQAACYQAAPGPHLVTLIPGMKHGHGAGWNPPDSYAFAQSIIDDGKPWCQQTIATLDGDEVQVTFESTKPFDKASLVWTADDGVTGDREWTSSSAVLSRSGDEWTVSASLPPQATAWFVNANSGKLTASSDFQERRK</sequence>
<organism evidence="3 4">
    <name type="scientific">Aporhodopirellula aestuarii</name>
    <dbReference type="NCBI Taxonomy" id="2950107"/>
    <lineage>
        <taxon>Bacteria</taxon>
        <taxon>Pseudomonadati</taxon>
        <taxon>Planctomycetota</taxon>
        <taxon>Planctomycetia</taxon>
        <taxon>Pirellulales</taxon>
        <taxon>Pirellulaceae</taxon>
        <taxon>Aporhodopirellula</taxon>
    </lineage>
</organism>
<keyword evidence="4" id="KW-1185">Reference proteome</keyword>
<proteinExistence type="predicted"/>
<evidence type="ECO:0000259" key="2">
    <source>
        <dbReference type="Pfam" id="PF05448"/>
    </source>
</evidence>
<evidence type="ECO:0000256" key="1">
    <source>
        <dbReference type="ARBA" id="ARBA00022801"/>
    </source>
</evidence>